<dbReference type="EMBL" id="CAXDID020000033">
    <property type="protein sequence ID" value="CAL5995549.1"/>
    <property type="molecule type" value="Genomic_DNA"/>
</dbReference>
<evidence type="ECO:0000313" key="1">
    <source>
        <dbReference type="EMBL" id="CAI9960957.1"/>
    </source>
</evidence>
<dbReference type="EMBL" id="CATOUU010000937">
    <property type="protein sequence ID" value="CAI9960957.1"/>
    <property type="molecule type" value="Genomic_DNA"/>
</dbReference>
<comment type="caution">
    <text evidence="1">The sequence shown here is derived from an EMBL/GenBank/DDBJ whole genome shotgun (WGS) entry which is preliminary data.</text>
</comment>
<organism evidence="1">
    <name type="scientific">Hexamita inflata</name>
    <dbReference type="NCBI Taxonomy" id="28002"/>
    <lineage>
        <taxon>Eukaryota</taxon>
        <taxon>Metamonada</taxon>
        <taxon>Diplomonadida</taxon>
        <taxon>Hexamitidae</taxon>
        <taxon>Hexamitinae</taxon>
        <taxon>Hexamita</taxon>
    </lineage>
</organism>
<reference evidence="2 3" key="2">
    <citation type="submission" date="2024-07" db="EMBL/GenBank/DDBJ databases">
        <authorList>
            <person name="Akdeniz Z."/>
        </authorList>
    </citation>
    <scope>NUCLEOTIDE SEQUENCE [LARGE SCALE GENOMIC DNA]</scope>
</reference>
<reference evidence="1" key="1">
    <citation type="submission" date="2023-06" db="EMBL/GenBank/DDBJ databases">
        <authorList>
            <person name="Kurt Z."/>
        </authorList>
    </citation>
    <scope>NUCLEOTIDE SEQUENCE</scope>
</reference>
<dbReference type="Proteomes" id="UP001642409">
    <property type="component" value="Unassembled WGS sequence"/>
</dbReference>
<name>A0AA86UQP3_9EUKA</name>
<protein>
    <submittedName>
        <fullName evidence="2">Hypothetical_protein</fullName>
    </submittedName>
</protein>
<gene>
    <name evidence="2" type="ORF">HINF_LOCUS14087</name>
    <name evidence="1" type="ORF">HINF_LOCUS48602</name>
</gene>
<evidence type="ECO:0000313" key="3">
    <source>
        <dbReference type="Proteomes" id="UP001642409"/>
    </source>
</evidence>
<keyword evidence="3" id="KW-1185">Reference proteome</keyword>
<evidence type="ECO:0000313" key="2">
    <source>
        <dbReference type="EMBL" id="CAL5995549.1"/>
    </source>
</evidence>
<accession>A0AA86UQP3</accession>
<dbReference type="AlphaFoldDB" id="A0AA86UQP3"/>
<sequence length="113" mass="13668">MNINYFVKSVIIGPIGVEFFSKAIQFRNQIIHNLASKILMTILQHATLYGNLLRRIQIGNKGENHFNKLKITNHKNYLNKVRQKRRFRWQKREIAVYYKYPIVESYSMYYNRL</sequence>
<proteinExistence type="predicted"/>